<keyword evidence="1" id="KW-0479">Metal-binding</keyword>
<sequence length="207" mass="22286">MKLSPSLYAADPFRLHEAIAAVAPYSASFHVDIMDGRFAPAFGFGESVVRRLVKEYPVPIDVHLMVEHPKAWARRFAELGVRSVAFHLEATCEPEALLDAVRAAGARAYLALLPDSPIEKAEAIMTSADGLLLLTAPPGGGAFSSDALARLHKVPATTRVIVDGNLQAEQLISPALSRVELAVVGKTLFESSNIAQRAQELSEILKY</sequence>
<proteinExistence type="predicted"/>
<evidence type="ECO:0000256" key="2">
    <source>
        <dbReference type="ARBA" id="ARBA00023235"/>
    </source>
</evidence>
<keyword evidence="2" id="KW-0413">Isomerase</keyword>
<gene>
    <name evidence="3" type="primary">rpe_1</name>
    <name evidence="3" type="ORF">GCM10007874_00910</name>
</gene>
<keyword evidence="4" id="KW-1185">Reference proteome</keyword>
<dbReference type="SUPFAM" id="SSF51366">
    <property type="entry name" value="Ribulose-phoshate binding barrel"/>
    <property type="match status" value="1"/>
</dbReference>
<dbReference type="InterPro" id="IPR000056">
    <property type="entry name" value="Ribul_P_3_epim-like"/>
</dbReference>
<comment type="caution">
    <text evidence="3">The sequence shown here is derived from an EMBL/GenBank/DDBJ whole genome shotgun (WGS) entry which is preliminary data.</text>
</comment>
<dbReference type="Pfam" id="PF00834">
    <property type="entry name" value="Ribul_P_3_epim"/>
    <property type="match status" value="1"/>
</dbReference>
<reference evidence="4" key="1">
    <citation type="journal article" date="2019" name="Int. J. Syst. Evol. Microbiol.">
        <title>The Global Catalogue of Microorganisms (GCM) 10K type strain sequencing project: providing services to taxonomists for standard genome sequencing and annotation.</title>
        <authorList>
            <consortium name="The Broad Institute Genomics Platform"/>
            <consortium name="The Broad Institute Genome Sequencing Center for Infectious Disease"/>
            <person name="Wu L."/>
            <person name="Ma J."/>
        </authorList>
    </citation>
    <scope>NUCLEOTIDE SEQUENCE [LARGE SCALE GENOMIC DNA]</scope>
    <source>
        <strain evidence="4">NBRC 101365</strain>
    </source>
</reference>
<dbReference type="InterPro" id="IPR011060">
    <property type="entry name" value="RibuloseP-bd_barrel"/>
</dbReference>
<dbReference type="Gene3D" id="3.20.20.70">
    <property type="entry name" value="Aldolase class I"/>
    <property type="match status" value="1"/>
</dbReference>
<dbReference type="InterPro" id="IPR013785">
    <property type="entry name" value="Aldolase_TIM"/>
</dbReference>
<protein>
    <submittedName>
        <fullName evidence="3">Ribulose-phosphate 3-epimerase</fullName>
    </submittedName>
</protein>
<name>A0ABQ6CFL4_9HYPH</name>
<evidence type="ECO:0000313" key="3">
    <source>
        <dbReference type="EMBL" id="GLS17076.1"/>
    </source>
</evidence>
<dbReference type="EMBL" id="BSPC01000004">
    <property type="protein sequence ID" value="GLS17076.1"/>
    <property type="molecule type" value="Genomic_DNA"/>
</dbReference>
<dbReference type="Proteomes" id="UP001156882">
    <property type="component" value="Unassembled WGS sequence"/>
</dbReference>
<dbReference type="RefSeq" id="WP_284309908.1">
    <property type="nucleotide sequence ID" value="NZ_BSPC01000004.1"/>
</dbReference>
<evidence type="ECO:0000256" key="1">
    <source>
        <dbReference type="ARBA" id="ARBA00022723"/>
    </source>
</evidence>
<accession>A0ABQ6CFL4</accession>
<evidence type="ECO:0000313" key="4">
    <source>
        <dbReference type="Proteomes" id="UP001156882"/>
    </source>
</evidence>
<organism evidence="3 4">
    <name type="scientific">Labrys miyagiensis</name>
    <dbReference type="NCBI Taxonomy" id="346912"/>
    <lineage>
        <taxon>Bacteria</taxon>
        <taxon>Pseudomonadati</taxon>
        <taxon>Pseudomonadota</taxon>
        <taxon>Alphaproteobacteria</taxon>
        <taxon>Hyphomicrobiales</taxon>
        <taxon>Xanthobacteraceae</taxon>
        <taxon>Labrys</taxon>
    </lineage>
</organism>
<dbReference type="PANTHER" id="PTHR11749">
    <property type="entry name" value="RIBULOSE-5-PHOSPHATE-3-EPIMERASE"/>
    <property type="match status" value="1"/>
</dbReference>